<feature type="transmembrane region" description="Helical" evidence="1">
    <location>
        <begin position="206"/>
        <end position="226"/>
    </location>
</feature>
<feature type="transmembrane region" description="Helical" evidence="1">
    <location>
        <begin position="101"/>
        <end position="117"/>
    </location>
</feature>
<dbReference type="AlphaFoldDB" id="A0A0B7IN01"/>
<evidence type="ECO:0000313" key="3">
    <source>
        <dbReference type="Proteomes" id="UP000039370"/>
    </source>
</evidence>
<reference evidence="3" key="1">
    <citation type="submission" date="2015-01" db="EMBL/GenBank/DDBJ databases">
        <authorList>
            <person name="MANFREDI Pablo"/>
        </authorList>
    </citation>
    <scope>NUCLEOTIDE SEQUENCE [LARGE SCALE GENOMIC DNA]</scope>
    <source>
        <strain evidence="3">Cc11</strain>
    </source>
</reference>
<feature type="transmembrane region" description="Helical" evidence="1">
    <location>
        <begin position="262"/>
        <end position="285"/>
    </location>
</feature>
<feature type="transmembrane region" description="Helical" evidence="1">
    <location>
        <begin position="144"/>
        <end position="161"/>
    </location>
</feature>
<keyword evidence="1" id="KW-1133">Transmembrane helix</keyword>
<feature type="transmembrane region" description="Helical" evidence="1">
    <location>
        <begin position="232"/>
        <end position="253"/>
    </location>
</feature>
<proteinExistence type="predicted"/>
<gene>
    <name evidence="2" type="ORF">CCAN11_2300009</name>
</gene>
<feature type="transmembrane region" description="Helical" evidence="1">
    <location>
        <begin position="75"/>
        <end position="95"/>
    </location>
</feature>
<protein>
    <submittedName>
        <fullName evidence="2">ABC transporter permease</fullName>
    </submittedName>
</protein>
<name>A0A0B7IN01_9FLAO</name>
<evidence type="ECO:0000256" key="1">
    <source>
        <dbReference type="SAM" id="Phobius"/>
    </source>
</evidence>
<dbReference type="Proteomes" id="UP000039370">
    <property type="component" value="Unassembled WGS sequence"/>
</dbReference>
<sequence>MIKIAFYLVYIQWRKFFVRGDYFSFGILLVALFLSLYAIYQHYTDYYLLLLLFPTSTLFQHFGRSDFSLLKGRDNFRAIIFLEYLISNLPVLLLFSYKEDFLYAIFCLIFLAILVFLPQKSPKIKYPFVLFDPFWHVSFRKYKLILFVILALLFVFIGKVYENFNLSLFGILLVAFIGIFPYFEREFKIHINTSAYSSKLYLHKQILTGYINFLWILVPTVVFFLVSYKFEISWWILPICFLPLLGVLSRYAYFESILSQTIICIFSIATLQYGLVFFVLPFLYFRALSQLKIRKTDAKN</sequence>
<dbReference type="EMBL" id="CDOK01000147">
    <property type="protein sequence ID" value="CEN51397.1"/>
    <property type="molecule type" value="Genomic_DNA"/>
</dbReference>
<keyword evidence="1" id="KW-0472">Membrane</keyword>
<feature type="transmembrane region" description="Helical" evidence="1">
    <location>
        <begin position="21"/>
        <end position="40"/>
    </location>
</feature>
<organism evidence="2 3">
    <name type="scientific">Capnocytophaga canimorsus</name>
    <dbReference type="NCBI Taxonomy" id="28188"/>
    <lineage>
        <taxon>Bacteria</taxon>
        <taxon>Pseudomonadati</taxon>
        <taxon>Bacteroidota</taxon>
        <taxon>Flavobacteriia</taxon>
        <taxon>Flavobacteriales</taxon>
        <taxon>Flavobacteriaceae</taxon>
        <taxon>Capnocytophaga</taxon>
    </lineage>
</organism>
<keyword evidence="1" id="KW-0812">Transmembrane</keyword>
<accession>A0A0B7IN01</accession>
<feature type="transmembrane region" description="Helical" evidence="1">
    <location>
        <begin position="167"/>
        <end position="185"/>
    </location>
</feature>
<evidence type="ECO:0000313" key="2">
    <source>
        <dbReference type="EMBL" id="CEN51397.1"/>
    </source>
</evidence>